<proteinExistence type="predicted"/>
<protein>
    <submittedName>
        <fullName evidence="2">Uncharacterized protein</fullName>
    </submittedName>
</protein>
<reference evidence="2" key="1">
    <citation type="journal article" date="2020" name="Nature">
        <title>Giant virus diversity and host interactions through global metagenomics.</title>
        <authorList>
            <person name="Schulz F."/>
            <person name="Roux S."/>
            <person name="Paez-Espino D."/>
            <person name="Jungbluth S."/>
            <person name="Walsh D.A."/>
            <person name="Denef V.J."/>
            <person name="McMahon K.D."/>
            <person name="Konstantinidis K.T."/>
            <person name="Eloe-Fadrosh E.A."/>
            <person name="Kyrpides N.C."/>
            <person name="Woyke T."/>
        </authorList>
    </citation>
    <scope>NUCLEOTIDE SEQUENCE</scope>
    <source>
        <strain evidence="2">GVMAG-M-3300023184-190</strain>
    </source>
</reference>
<feature type="region of interest" description="Disordered" evidence="1">
    <location>
        <begin position="1"/>
        <end position="21"/>
    </location>
</feature>
<evidence type="ECO:0000256" key="1">
    <source>
        <dbReference type="SAM" id="MobiDB-lite"/>
    </source>
</evidence>
<accession>A0A6C0I612</accession>
<sequence length="122" mass="14122">MPRQQGTRKTTGTGKHNKTMRNKSVEEVEYFTAYPTIYVKEGRTFKKVVDVKSYFNNDKEMVGLMKKMQQEVNKDPLKKQGCPLQITYESGLGMVLDGVPKRAKVKALAFHCMNKDWKVTWK</sequence>
<feature type="compositionally biased region" description="Low complexity" evidence="1">
    <location>
        <begin position="1"/>
        <end position="14"/>
    </location>
</feature>
<dbReference type="AlphaFoldDB" id="A0A6C0I612"/>
<organism evidence="2">
    <name type="scientific">viral metagenome</name>
    <dbReference type="NCBI Taxonomy" id="1070528"/>
    <lineage>
        <taxon>unclassified sequences</taxon>
        <taxon>metagenomes</taxon>
        <taxon>organismal metagenomes</taxon>
    </lineage>
</organism>
<name>A0A6C0I612_9ZZZZ</name>
<dbReference type="EMBL" id="MN740093">
    <property type="protein sequence ID" value="QHT87573.1"/>
    <property type="molecule type" value="Genomic_DNA"/>
</dbReference>
<evidence type="ECO:0000313" key="2">
    <source>
        <dbReference type="EMBL" id="QHT87573.1"/>
    </source>
</evidence>